<accession>A0A6J4HG38</accession>
<dbReference type="AlphaFoldDB" id="A0A6J4HG38"/>
<dbReference type="EMBL" id="CADCTE010000042">
    <property type="protein sequence ID" value="CAA9222771.1"/>
    <property type="molecule type" value="Genomic_DNA"/>
</dbReference>
<organism evidence="1">
    <name type="scientific">uncultured Arthrobacter sp</name>
    <dbReference type="NCBI Taxonomy" id="114050"/>
    <lineage>
        <taxon>Bacteria</taxon>
        <taxon>Bacillati</taxon>
        <taxon>Actinomycetota</taxon>
        <taxon>Actinomycetes</taxon>
        <taxon>Micrococcales</taxon>
        <taxon>Micrococcaceae</taxon>
        <taxon>Arthrobacter</taxon>
        <taxon>environmental samples</taxon>
    </lineage>
</organism>
<feature type="non-terminal residue" evidence="1">
    <location>
        <position position="35"/>
    </location>
</feature>
<protein>
    <submittedName>
        <fullName evidence="1">Uncharacterized protein</fullName>
    </submittedName>
</protein>
<sequence>SLDPARQGRERRGPRRHPVLAARFPCPAARRHPPL</sequence>
<evidence type="ECO:0000313" key="1">
    <source>
        <dbReference type="EMBL" id="CAA9222771.1"/>
    </source>
</evidence>
<feature type="non-terminal residue" evidence="1">
    <location>
        <position position="1"/>
    </location>
</feature>
<proteinExistence type="predicted"/>
<name>A0A6J4HG38_9MICC</name>
<gene>
    <name evidence="1" type="ORF">AVDCRST_MAG83-568</name>
</gene>
<reference evidence="1" key="1">
    <citation type="submission" date="2020-02" db="EMBL/GenBank/DDBJ databases">
        <authorList>
            <person name="Meier V. D."/>
        </authorList>
    </citation>
    <scope>NUCLEOTIDE SEQUENCE</scope>
    <source>
        <strain evidence="1">AVDCRST_MAG83</strain>
    </source>
</reference>